<dbReference type="Proteomes" id="UP001515480">
    <property type="component" value="Unassembled WGS sequence"/>
</dbReference>
<feature type="domain" description="RING-type" evidence="3">
    <location>
        <begin position="133"/>
        <end position="175"/>
    </location>
</feature>
<keyword evidence="1" id="KW-0862">Zinc</keyword>
<feature type="compositionally biased region" description="Gly residues" evidence="2">
    <location>
        <begin position="394"/>
        <end position="404"/>
    </location>
</feature>
<dbReference type="InterPro" id="IPR042862">
    <property type="entry name" value="RNF32"/>
</dbReference>
<dbReference type="PROSITE" id="PS50096">
    <property type="entry name" value="IQ"/>
    <property type="match status" value="1"/>
</dbReference>
<dbReference type="GO" id="GO:0008270">
    <property type="term" value="F:zinc ion binding"/>
    <property type="evidence" value="ECO:0007669"/>
    <property type="project" value="UniProtKB-KW"/>
</dbReference>
<dbReference type="Pfam" id="PF13639">
    <property type="entry name" value="zf-RING_2"/>
    <property type="match status" value="1"/>
</dbReference>
<name>A0AB34J272_PRYPA</name>
<evidence type="ECO:0000313" key="4">
    <source>
        <dbReference type="EMBL" id="KAL1511593.1"/>
    </source>
</evidence>
<feature type="compositionally biased region" description="Low complexity" evidence="2">
    <location>
        <begin position="68"/>
        <end position="80"/>
    </location>
</feature>
<accession>A0AB34J272</accession>
<dbReference type="Gene3D" id="3.30.40.10">
    <property type="entry name" value="Zinc/RING finger domain, C3HC4 (zinc finger)"/>
    <property type="match status" value="2"/>
</dbReference>
<feature type="region of interest" description="Disordered" evidence="2">
    <location>
        <begin position="51"/>
        <end position="90"/>
    </location>
</feature>
<dbReference type="AlphaFoldDB" id="A0AB34J272"/>
<keyword evidence="1" id="KW-0863">Zinc-finger</keyword>
<evidence type="ECO:0000256" key="2">
    <source>
        <dbReference type="SAM" id="MobiDB-lite"/>
    </source>
</evidence>
<evidence type="ECO:0000313" key="5">
    <source>
        <dbReference type="Proteomes" id="UP001515480"/>
    </source>
</evidence>
<dbReference type="PROSITE" id="PS50089">
    <property type="entry name" value="ZF_RING_2"/>
    <property type="match status" value="2"/>
</dbReference>
<dbReference type="EMBL" id="JBGBPQ010000014">
    <property type="protein sequence ID" value="KAL1511593.1"/>
    <property type="molecule type" value="Genomic_DNA"/>
</dbReference>
<dbReference type="SUPFAM" id="SSF57850">
    <property type="entry name" value="RING/U-box"/>
    <property type="match status" value="2"/>
</dbReference>
<keyword evidence="1" id="KW-0479">Metal-binding</keyword>
<feature type="compositionally biased region" description="Pro residues" evidence="2">
    <location>
        <begin position="58"/>
        <end position="67"/>
    </location>
</feature>
<gene>
    <name evidence="4" type="ORF">AB1Y20_006387</name>
</gene>
<feature type="compositionally biased region" description="Basic and acidic residues" evidence="2">
    <location>
        <begin position="365"/>
        <end position="388"/>
    </location>
</feature>
<comment type="caution">
    <text evidence="4">The sequence shown here is derived from an EMBL/GenBank/DDBJ whole genome shotgun (WGS) entry which is preliminary data.</text>
</comment>
<dbReference type="SMART" id="SM00184">
    <property type="entry name" value="RING"/>
    <property type="match status" value="2"/>
</dbReference>
<proteinExistence type="predicted"/>
<reference evidence="4 5" key="1">
    <citation type="journal article" date="2024" name="Science">
        <title>Giant polyketide synthase enzymes in the biosynthesis of giant marine polyether toxins.</title>
        <authorList>
            <person name="Fallon T.R."/>
            <person name="Shende V.V."/>
            <person name="Wierzbicki I.H."/>
            <person name="Pendleton A.L."/>
            <person name="Watervoot N.F."/>
            <person name="Auber R.P."/>
            <person name="Gonzalez D.J."/>
            <person name="Wisecaver J.H."/>
            <person name="Moore B.S."/>
        </authorList>
    </citation>
    <scope>NUCLEOTIDE SEQUENCE [LARGE SCALE GENOMIC DNA]</scope>
    <source>
        <strain evidence="4 5">12B1</strain>
    </source>
</reference>
<feature type="compositionally biased region" description="Low complexity" evidence="2">
    <location>
        <begin position="405"/>
        <end position="416"/>
    </location>
</feature>
<keyword evidence="5" id="KW-1185">Reference proteome</keyword>
<dbReference type="Pfam" id="PF00612">
    <property type="entry name" value="IQ"/>
    <property type="match status" value="1"/>
</dbReference>
<protein>
    <recommendedName>
        <fullName evidence="3">RING-type domain-containing protein</fullName>
    </recommendedName>
</protein>
<feature type="region of interest" description="Disordered" evidence="2">
    <location>
        <begin position="357"/>
        <end position="416"/>
    </location>
</feature>
<organism evidence="4 5">
    <name type="scientific">Prymnesium parvum</name>
    <name type="common">Toxic golden alga</name>
    <dbReference type="NCBI Taxonomy" id="97485"/>
    <lineage>
        <taxon>Eukaryota</taxon>
        <taxon>Haptista</taxon>
        <taxon>Haptophyta</taxon>
        <taxon>Prymnesiophyceae</taxon>
        <taxon>Prymnesiales</taxon>
        <taxon>Prymnesiaceae</taxon>
        <taxon>Prymnesium</taxon>
    </lineage>
</organism>
<dbReference type="PANTHER" id="PTHR14991">
    <property type="entry name" value="RING FINGER PROTEIN 32"/>
    <property type="match status" value="1"/>
</dbReference>
<sequence length="416" mass="45123">MPVLPAAAARGKPSACASLPIHNPSYERTPELWHAVAMQQERLAALRLPGAAPRRKLPPPPRAPPLSSPSALAAAAAAAATSDSDEEEAPPRYELTLAQRMGLSDAPPPELTPPEWEAIAARSREAEESRQPCVICCDDFRTQKQVLLSCGHVFHRECLTSWERHSRSRVCPVCRKQHYRKRSLHDGANLYRGECATRLQAHFRGYRARKMHGAAIRRLNPARQRRYCEDRLSSLTDRLVGRLDAQHDELDAFFAQLDSSVAASRLAIHAPPVAWPHVEASARRRGFSDCPVCLAAFGPHDRIALLSCSHAFHERCIDSFERFSLSPLCTCPVCRASYSRQTIALHEGAPPPPLAEECADCAEGSGKDAKGAKDAKPKGAKGAKEKPPTRAVAGGRGGRGGRGAPRGTAGAAAGRR</sequence>
<dbReference type="InterPro" id="IPR000048">
    <property type="entry name" value="IQ_motif_EF-hand-BS"/>
</dbReference>
<dbReference type="Pfam" id="PF17123">
    <property type="entry name" value="zf-RING_11"/>
    <property type="match status" value="1"/>
</dbReference>
<dbReference type="InterPro" id="IPR001841">
    <property type="entry name" value="Znf_RING"/>
</dbReference>
<feature type="domain" description="RING-type" evidence="3">
    <location>
        <begin position="290"/>
        <end position="335"/>
    </location>
</feature>
<evidence type="ECO:0000256" key="1">
    <source>
        <dbReference type="PROSITE-ProRule" id="PRU00175"/>
    </source>
</evidence>
<evidence type="ECO:0000259" key="3">
    <source>
        <dbReference type="PROSITE" id="PS50089"/>
    </source>
</evidence>
<dbReference type="PANTHER" id="PTHR14991:SF0">
    <property type="entry name" value="RING FINGER PROTEIN 32"/>
    <property type="match status" value="1"/>
</dbReference>
<dbReference type="CDD" id="cd16677">
    <property type="entry name" value="RING-H2_RNF32_rpt1"/>
    <property type="match status" value="1"/>
</dbReference>
<dbReference type="InterPro" id="IPR013083">
    <property type="entry name" value="Znf_RING/FYVE/PHD"/>
</dbReference>